<feature type="transmembrane region" description="Helical" evidence="9">
    <location>
        <begin position="876"/>
        <end position="899"/>
    </location>
</feature>
<proteinExistence type="predicted"/>
<feature type="transmembrane region" description="Helical" evidence="9">
    <location>
        <begin position="911"/>
        <end position="934"/>
    </location>
</feature>
<dbReference type="Proteomes" id="UP000597762">
    <property type="component" value="Unassembled WGS sequence"/>
</dbReference>
<dbReference type="EMBL" id="CAHIKZ030004626">
    <property type="protein sequence ID" value="CAE1313076.1"/>
    <property type="molecule type" value="Genomic_DNA"/>
</dbReference>
<feature type="transmembrane region" description="Helical" evidence="9">
    <location>
        <begin position="597"/>
        <end position="620"/>
    </location>
</feature>
<keyword evidence="3" id="KW-0677">Repeat</keyword>
<dbReference type="PROSITE" id="PS50157">
    <property type="entry name" value="ZINC_FINGER_C2H2_2"/>
    <property type="match status" value="1"/>
</dbReference>
<feature type="compositionally biased region" description="Polar residues" evidence="8">
    <location>
        <begin position="289"/>
        <end position="300"/>
    </location>
</feature>
<feature type="transmembrane region" description="Helical" evidence="9">
    <location>
        <begin position="954"/>
        <end position="974"/>
    </location>
</feature>
<feature type="transmembrane region" description="Helical" evidence="9">
    <location>
        <begin position="532"/>
        <end position="553"/>
    </location>
</feature>
<feature type="transmembrane region" description="Helical" evidence="9">
    <location>
        <begin position="849"/>
        <end position="870"/>
    </location>
</feature>
<keyword evidence="9" id="KW-1133">Transmembrane helix</keyword>
<keyword evidence="9" id="KW-0812">Transmembrane</keyword>
<feature type="transmembrane region" description="Helical" evidence="9">
    <location>
        <begin position="797"/>
        <end position="815"/>
    </location>
</feature>
<dbReference type="GO" id="GO:0000981">
    <property type="term" value="F:DNA-binding transcription factor activity, RNA polymerase II-specific"/>
    <property type="evidence" value="ECO:0007669"/>
    <property type="project" value="TreeGrafter"/>
</dbReference>
<keyword evidence="4 7" id="KW-0863">Zinc-finger</keyword>
<dbReference type="PROSITE" id="PS00028">
    <property type="entry name" value="ZINC_FINGER_C2H2_1"/>
    <property type="match status" value="1"/>
</dbReference>
<evidence type="ECO:0000256" key="9">
    <source>
        <dbReference type="SAM" id="Phobius"/>
    </source>
</evidence>
<keyword evidence="2" id="KW-0479">Metal-binding</keyword>
<evidence type="ECO:0000313" key="11">
    <source>
        <dbReference type="EMBL" id="CAE1313076.1"/>
    </source>
</evidence>
<feature type="region of interest" description="Disordered" evidence="8">
    <location>
        <begin position="289"/>
        <end position="316"/>
    </location>
</feature>
<dbReference type="Gene3D" id="3.30.160.60">
    <property type="entry name" value="Classic Zinc Finger"/>
    <property type="match status" value="1"/>
</dbReference>
<feature type="transmembrane region" description="Helical" evidence="9">
    <location>
        <begin position="1311"/>
        <end position="1327"/>
    </location>
</feature>
<organism evidence="11 12">
    <name type="scientific">Acanthosepion pharaonis</name>
    <name type="common">Pharaoh cuttlefish</name>
    <name type="synonym">Sepia pharaonis</name>
    <dbReference type="NCBI Taxonomy" id="158019"/>
    <lineage>
        <taxon>Eukaryota</taxon>
        <taxon>Metazoa</taxon>
        <taxon>Spiralia</taxon>
        <taxon>Lophotrochozoa</taxon>
        <taxon>Mollusca</taxon>
        <taxon>Cephalopoda</taxon>
        <taxon>Coleoidea</taxon>
        <taxon>Decapodiformes</taxon>
        <taxon>Sepiida</taxon>
        <taxon>Sepiina</taxon>
        <taxon>Sepiidae</taxon>
        <taxon>Acanthosepion</taxon>
    </lineage>
</organism>
<dbReference type="SUPFAM" id="SSF57667">
    <property type="entry name" value="beta-beta-alpha zinc fingers"/>
    <property type="match status" value="1"/>
</dbReference>
<dbReference type="GO" id="GO:0008270">
    <property type="term" value="F:zinc ion binding"/>
    <property type="evidence" value="ECO:0007669"/>
    <property type="project" value="UniProtKB-KW"/>
</dbReference>
<feature type="transmembrane region" description="Helical" evidence="9">
    <location>
        <begin position="1449"/>
        <end position="1474"/>
    </location>
</feature>
<comment type="caution">
    <text evidence="11">The sequence shown here is derived from an EMBL/GenBank/DDBJ whole genome shotgun (WGS) entry which is preliminary data.</text>
</comment>
<feature type="transmembrane region" description="Helical" evidence="9">
    <location>
        <begin position="1035"/>
        <end position="1054"/>
    </location>
</feature>
<evidence type="ECO:0000256" key="4">
    <source>
        <dbReference type="ARBA" id="ARBA00022771"/>
    </source>
</evidence>
<feature type="transmembrane region" description="Helical" evidence="9">
    <location>
        <begin position="685"/>
        <end position="714"/>
    </location>
</feature>
<evidence type="ECO:0000256" key="1">
    <source>
        <dbReference type="ARBA" id="ARBA00004123"/>
    </source>
</evidence>
<name>A0A812E0R2_ACAPH</name>
<dbReference type="InterPro" id="IPR036236">
    <property type="entry name" value="Znf_C2H2_sf"/>
</dbReference>
<evidence type="ECO:0000256" key="7">
    <source>
        <dbReference type="PROSITE-ProRule" id="PRU00042"/>
    </source>
</evidence>
<feature type="transmembrane region" description="Helical" evidence="9">
    <location>
        <begin position="770"/>
        <end position="790"/>
    </location>
</feature>
<dbReference type="GO" id="GO:0005634">
    <property type="term" value="C:nucleus"/>
    <property type="evidence" value="ECO:0007669"/>
    <property type="project" value="UniProtKB-SubCell"/>
</dbReference>
<dbReference type="InterPro" id="IPR013087">
    <property type="entry name" value="Znf_C2H2_type"/>
</dbReference>
<reference evidence="11" key="1">
    <citation type="submission" date="2021-01" db="EMBL/GenBank/DDBJ databases">
        <authorList>
            <person name="Li R."/>
            <person name="Bekaert M."/>
        </authorList>
    </citation>
    <scope>NUCLEOTIDE SEQUENCE</scope>
    <source>
        <strain evidence="11">Farmed</strain>
    </source>
</reference>
<protein>
    <submittedName>
        <fullName evidence="11">GLIS1_3</fullName>
    </submittedName>
</protein>
<evidence type="ECO:0000256" key="8">
    <source>
        <dbReference type="SAM" id="MobiDB-lite"/>
    </source>
</evidence>
<keyword evidence="6" id="KW-0539">Nucleus</keyword>
<dbReference type="FunFam" id="3.30.160.60:FF:000453">
    <property type="entry name" value="GLIS family zinc finger 3"/>
    <property type="match status" value="1"/>
</dbReference>
<dbReference type="PANTHER" id="PTHR45718">
    <property type="entry name" value="TRANSCRIPTIONAL ACTIVATOR CUBITUS INTERRUPTUS"/>
    <property type="match status" value="1"/>
</dbReference>
<dbReference type="GO" id="GO:0000978">
    <property type="term" value="F:RNA polymerase II cis-regulatory region sequence-specific DNA binding"/>
    <property type="evidence" value="ECO:0007669"/>
    <property type="project" value="TreeGrafter"/>
</dbReference>
<dbReference type="InterPro" id="IPR043359">
    <property type="entry name" value="GLI-like"/>
</dbReference>
<accession>A0A812E0R2</accession>
<feature type="transmembrane region" description="Helical" evidence="9">
    <location>
        <begin position="1066"/>
        <end position="1090"/>
    </location>
</feature>
<keyword evidence="9" id="KW-0472">Membrane</keyword>
<evidence type="ECO:0000256" key="3">
    <source>
        <dbReference type="ARBA" id="ARBA00022737"/>
    </source>
</evidence>
<evidence type="ECO:0000256" key="2">
    <source>
        <dbReference type="ARBA" id="ARBA00022723"/>
    </source>
</evidence>
<sequence length="1561" mass="174427">MHSIVSNNNLNEKASFLEPSPCRIDGNKKLLPNSLRGHDLSDTNFLSGNDNHPLTFDTSKSLSPYCLPENPPTPFSFSNSPRHSANMSSRLSGKTTSPLCIDGVELTTLIRVSPSSLSSSRISSASFSPQYIGHLSARSCGTPNSGSGSSGSRNFNYMSQGTISNMKREIDFHTGPNNLESYLLPSSDSKDPFMKNQLVIPYDQIPFVEQMCNSQHIAFLESEQSALAFPDSSAAVSSTATVNNNNNSNPNHISTSNINVNNTNNNTVTNANNITSSNPLVSSAPGSIIATQANPSTNSGLHIRPPPSYAQALQEQKRKQQSGLPYVAPCLQSPASVKTEPFEDGEKRQVCKWIDCNAVFDEQDELVRHIEKMHIDQRKAEDFTCFWQGCLRRLKPFNASQSFLLFTPTLSLALQFLPFILPFPAFLLIIHPPTIFFFCSLFHTPTHTTILPSNLPMTPFSQLPTPIFFHLLYHTSTQLLFHSLYLSPFYTAILLLILSVCIHAAILPFVFSCHTFRPFTLSLTAYHKFLPFPFLSPLLPFTLTLNLATIHLFPLSLNLPCNLFHWLFLSTIHPFSLRTHVTVDKGIMFSHLSSAHLSFILSFLPTLFPFLLFPICLPFIHPLSSSYPLAFLAFSHLPAFHSLSLFFLPSCLSCFFPICLPFIPLSSSNPLPFLDFSHLPAIHSISLFFLPSCLSCFFSTCLPAFHSSLFLFFLPSCLSCFFPPACLSFTLSLLPTLLPFLLFPICLPFIHPLSSSYPFPFLAFSHLPGIHSPFLFFLPFSLSCFFPPACQSFTLSLLPTLFPFLLFPTCLPFIHPLSSSYPFPFLAFSHLPAIHSPSLFFLPFSLSCFFPPACHSFTLSLLPTLFPFLLFPPLPAIHSFSLSSFFLPFSLSCFFPTCLSCFSHSIHSISLFFLPSCLSCFSHLSAFHSLSLFFLPSCLSCFFPSACHSFTLSLLPTLFLFLLFPICLPFIHSLSSSNPLPFLDFSHLPAIHSISLFFLHSSFSCFFPPACHSFTLSLSSSYPLPILAFSHLPAIHSLSLSLLFFLPFSFFAFFFPPPACLSFFSLFFPCPHAFLAFSHLPAIHSISLLLPPPPTPSCLSCFFPTCLPFIPLSLLPTLLPFLLFFPSACHSFQSLSSSSYTFLPFLAFPTCLPFIHSLSLFFLPYPLPILAFSHLPAIHSLSLSLLPTLFPFLIFPICLPFIQSLSSSYPLAFLAFSLLPAFHSLSLFFLPSCLSCFFPSACHSFILSLLPTLFPFLIFPHLPAIHSISLFFLFPAPSFLFLLFPTCFFAHPAPPAIHSPSLSLLPFSHPLPILAFFPTCLPFIYPLSSFPTFFFSSSLFFFFHTHSFTSLPFLSFSHHPSAFSFHSISLLPPSLFPLSFLCFFPSACHSFTSLFSSFPTLHSFSSSYFFFFSHLSDFHPLSSLFPMLFPFLPYFFPPAIHSFHPLPFLFLPAIHFPLSFPFLAIHFFSYPFLAFSHLPAMPIIPLFFLAFSHLLPFPFSLSSLFPCLPFFPPACHSFTSPSLSSYPFSLFSCFFSLPAIHFTPLLPYFLFIHIHPLSSSS</sequence>
<evidence type="ECO:0000313" key="12">
    <source>
        <dbReference type="Proteomes" id="UP000597762"/>
    </source>
</evidence>
<feature type="transmembrane region" description="Helical" evidence="9">
    <location>
        <begin position="489"/>
        <end position="511"/>
    </location>
</feature>
<feature type="transmembrane region" description="Helical" evidence="9">
    <location>
        <begin position="640"/>
        <end position="665"/>
    </location>
</feature>
<feature type="transmembrane region" description="Helical" evidence="9">
    <location>
        <begin position="1375"/>
        <end position="1396"/>
    </location>
</feature>
<feature type="transmembrane region" description="Helical" evidence="9">
    <location>
        <begin position="1334"/>
        <end position="1355"/>
    </location>
</feature>
<evidence type="ECO:0000259" key="10">
    <source>
        <dbReference type="PROSITE" id="PS50157"/>
    </source>
</evidence>
<dbReference type="PANTHER" id="PTHR45718:SF7">
    <property type="entry name" value="C2H2-TYPE DOMAIN-CONTAINING PROTEIN"/>
    <property type="match status" value="1"/>
</dbReference>
<feature type="transmembrane region" description="Helical" evidence="9">
    <location>
        <begin position="1211"/>
        <end position="1231"/>
    </location>
</feature>
<dbReference type="OrthoDB" id="3437960at2759"/>
<feature type="domain" description="C2H2-type" evidence="10">
    <location>
        <begin position="349"/>
        <end position="379"/>
    </location>
</feature>
<feature type="transmembrane region" description="Helical" evidence="9">
    <location>
        <begin position="1526"/>
        <end position="1551"/>
    </location>
</feature>
<feature type="transmembrane region" description="Helical" evidence="9">
    <location>
        <begin position="1408"/>
        <end position="1429"/>
    </location>
</feature>
<feature type="transmembrane region" description="Helical" evidence="9">
    <location>
        <begin position="1237"/>
        <end position="1258"/>
    </location>
</feature>
<keyword evidence="5" id="KW-0862">Zinc</keyword>
<feature type="transmembrane region" description="Helical" evidence="9">
    <location>
        <begin position="1145"/>
        <end position="1165"/>
    </location>
</feature>
<keyword evidence="12" id="KW-1185">Reference proteome</keyword>
<feature type="transmembrane region" description="Helical" evidence="9">
    <location>
        <begin position="1102"/>
        <end position="1125"/>
    </location>
</feature>
<comment type="subcellular location">
    <subcellularLocation>
        <location evidence="1">Nucleus</location>
    </subcellularLocation>
</comment>
<feature type="transmembrane region" description="Helical" evidence="9">
    <location>
        <begin position="1177"/>
        <end position="1199"/>
    </location>
</feature>
<evidence type="ECO:0000256" key="6">
    <source>
        <dbReference type="ARBA" id="ARBA00023242"/>
    </source>
</evidence>
<evidence type="ECO:0000256" key="5">
    <source>
        <dbReference type="ARBA" id="ARBA00022833"/>
    </source>
</evidence>
<gene>
    <name evidence="11" type="ORF">SPHA_64240</name>
</gene>
<feature type="transmembrane region" description="Helical" evidence="9">
    <location>
        <begin position="1270"/>
        <end position="1291"/>
    </location>
</feature>
<feature type="transmembrane region" description="Helical" evidence="9">
    <location>
        <begin position="1486"/>
        <end position="1506"/>
    </location>
</feature>